<keyword evidence="3 6" id="KW-0812">Transmembrane</keyword>
<evidence type="ECO:0000256" key="6">
    <source>
        <dbReference type="SAM" id="Phobius"/>
    </source>
</evidence>
<feature type="transmembrane region" description="Helical" evidence="6">
    <location>
        <begin position="137"/>
        <end position="161"/>
    </location>
</feature>
<accession>A0ABR4JJ41</accession>
<dbReference type="PANTHER" id="PTHR22950">
    <property type="entry name" value="AMINO ACID TRANSPORTER"/>
    <property type="match status" value="1"/>
</dbReference>
<keyword evidence="9" id="KW-1185">Reference proteome</keyword>
<name>A0ABR4JJ41_9EURO</name>
<dbReference type="PANTHER" id="PTHR22950:SF8">
    <property type="entry name" value="AMINO ACID TRANSPORTER (EUROFUNG)"/>
    <property type="match status" value="1"/>
</dbReference>
<feature type="transmembrane region" description="Helical" evidence="6">
    <location>
        <begin position="167"/>
        <end position="188"/>
    </location>
</feature>
<dbReference type="Proteomes" id="UP001610446">
    <property type="component" value="Unassembled WGS sequence"/>
</dbReference>
<proteinExistence type="inferred from homology"/>
<comment type="caution">
    <text evidence="8">The sequence shown here is derived from an EMBL/GenBank/DDBJ whole genome shotgun (WGS) entry which is preliminary data.</text>
</comment>
<feature type="domain" description="Amino acid transporter transmembrane" evidence="7">
    <location>
        <begin position="7"/>
        <end position="130"/>
    </location>
</feature>
<dbReference type="EMBL" id="JBFXLU010000131">
    <property type="protein sequence ID" value="KAL2839609.1"/>
    <property type="molecule type" value="Genomic_DNA"/>
</dbReference>
<dbReference type="InterPro" id="IPR013057">
    <property type="entry name" value="AA_transpt_TM"/>
</dbReference>
<evidence type="ECO:0000313" key="8">
    <source>
        <dbReference type="EMBL" id="KAL2839609.1"/>
    </source>
</evidence>
<comment type="subcellular location">
    <subcellularLocation>
        <location evidence="1">Membrane</location>
        <topology evidence="1">Multi-pass membrane protein</topology>
    </subcellularLocation>
</comment>
<feature type="transmembrane region" description="Helical" evidence="6">
    <location>
        <begin position="110"/>
        <end position="130"/>
    </location>
</feature>
<evidence type="ECO:0000313" key="9">
    <source>
        <dbReference type="Proteomes" id="UP001610446"/>
    </source>
</evidence>
<comment type="similarity">
    <text evidence="2">Belongs to the amino acid/polyamine transporter 2 family.</text>
</comment>
<evidence type="ECO:0000256" key="1">
    <source>
        <dbReference type="ARBA" id="ARBA00004141"/>
    </source>
</evidence>
<keyword evidence="5 6" id="KW-0472">Membrane</keyword>
<dbReference type="Pfam" id="PF01490">
    <property type="entry name" value="Aa_trans"/>
    <property type="match status" value="2"/>
</dbReference>
<sequence>MDFASIVLLSGSSGGLSAVNWSAWPKDNLTFTDAFMALPNISFAYSFAMVQFSFMDEMHTPQVFPKPIWTLGLTEIIIYTLTGALIYAFIGQDVQSPALLSAGDVLSRVAFGIALPVIFISGSINTVVFARLIHWPLICQFASMIPATLVSFVIADLIPFFNNLLSLSSALFISGFTYYFPALMWFILLRKGGCSDRKNIHLTFVNSAVFVIGLIILVRGTYSSVRDDISKYKSGTVRGVFTCSLPA</sequence>
<feature type="transmembrane region" description="Helical" evidence="6">
    <location>
        <begin position="200"/>
        <end position="222"/>
    </location>
</feature>
<feature type="transmembrane region" description="Helical" evidence="6">
    <location>
        <begin position="67"/>
        <end position="90"/>
    </location>
</feature>
<reference evidence="8 9" key="1">
    <citation type="submission" date="2024-07" db="EMBL/GenBank/DDBJ databases">
        <title>Section-level genome sequencing and comparative genomics of Aspergillus sections Usti and Cavernicolus.</title>
        <authorList>
            <consortium name="Lawrence Berkeley National Laboratory"/>
            <person name="Nybo J.L."/>
            <person name="Vesth T.C."/>
            <person name="Theobald S."/>
            <person name="Frisvad J.C."/>
            <person name="Larsen T.O."/>
            <person name="Kjaerboelling I."/>
            <person name="Rothschild-Mancinelli K."/>
            <person name="Lyhne E.K."/>
            <person name="Kogle M.E."/>
            <person name="Barry K."/>
            <person name="Clum A."/>
            <person name="Na H."/>
            <person name="Ledsgaard L."/>
            <person name="Lin J."/>
            <person name="Lipzen A."/>
            <person name="Kuo A."/>
            <person name="Riley R."/>
            <person name="Mondo S."/>
            <person name="Labutti K."/>
            <person name="Haridas S."/>
            <person name="Pangalinan J."/>
            <person name="Salamov A.A."/>
            <person name="Simmons B.A."/>
            <person name="Magnuson J.K."/>
            <person name="Chen J."/>
            <person name="Drula E."/>
            <person name="Henrissat B."/>
            <person name="Wiebenga A."/>
            <person name="Lubbers R.J."/>
            <person name="Gomes A.C."/>
            <person name="Makela M.R."/>
            <person name="Stajich J."/>
            <person name="Grigoriev I.V."/>
            <person name="Mortensen U.H."/>
            <person name="De Vries R.P."/>
            <person name="Baker S.E."/>
            <person name="Andersen M.R."/>
        </authorList>
    </citation>
    <scope>NUCLEOTIDE SEQUENCE [LARGE SCALE GENOMIC DNA]</scope>
    <source>
        <strain evidence="8 9">CBS 123904</strain>
    </source>
</reference>
<protein>
    <submittedName>
        <fullName evidence="8">Transmembrane amino acid transporter protein-domain-containing protein</fullName>
    </submittedName>
</protein>
<keyword evidence="4 6" id="KW-1133">Transmembrane helix</keyword>
<evidence type="ECO:0000256" key="2">
    <source>
        <dbReference type="ARBA" id="ARBA00008066"/>
    </source>
</evidence>
<evidence type="ECO:0000259" key="7">
    <source>
        <dbReference type="Pfam" id="PF01490"/>
    </source>
</evidence>
<feature type="transmembrane region" description="Helical" evidence="6">
    <location>
        <begin position="34"/>
        <end position="55"/>
    </location>
</feature>
<evidence type="ECO:0000256" key="3">
    <source>
        <dbReference type="ARBA" id="ARBA00022692"/>
    </source>
</evidence>
<feature type="domain" description="Amino acid transporter transmembrane" evidence="7">
    <location>
        <begin position="147"/>
        <end position="224"/>
    </location>
</feature>
<organism evidence="8 9">
    <name type="scientific">Aspergillus pseudoustus</name>
    <dbReference type="NCBI Taxonomy" id="1810923"/>
    <lineage>
        <taxon>Eukaryota</taxon>
        <taxon>Fungi</taxon>
        <taxon>Dikarya</taxon>
        <taxon>Ascomycota</taxon>
        <taxon>Pezizomycotina</taxon>
        <taxon>Eurotiomycetes</taxon>
        <taxon>Eurotiomycetidae</taxon>
        <taxon>Eurotiales</taxon>
        <taxon>Aspergillaceae</taxon>
        <taxon>Aspergillus</taxon>
        <taxon>Aspergillus subgen. Nidulantes</taxon>
    </lineage>
</organism>
<evidence type="ECO:0000256" key="4">
    <source>
        <dbReference type="ARBA" id="ARBA00022989"/>
    </source>
</evidence>
<evidence type="ECO:0000256" key="5">
    <source>
        <dbReference type="ARBA" id="ARBA00023136"/>
    </source>
</evidence>
<gene>
    <name evidence="8" type="ORF">BJY01DRAFT_257711</name>
</gene>